<name>A0ACC1DD15_9NEOP</name>
<accession>A0ACC1DD15</accession>
<keyword evidence="2" id="KW-1185">Reference proteome</keyword>
<sequence>MELMNKDFSFLTKPLPLKPAPSFKQDEKLVSAIDKLFRTEQITLDKDGCKTKLPERKLQFREVQQLLSKQCPVQINTAPEEVLRNSNDNRKALVTKIENILGFLNKTAEEGDKPKLVLRNQRLWSNCIYDSDRVTLKAFSDAKKTTLCYSSSEDKTRFNSIVFVLTKVHELISKNMTITRRELFYQNVIRFRNQGNLDVAVRDVCCLLETPPWNLGLVATAKGLLAGPIKMHHRDGSVTDCSAAGGTLIPLDVSGIIRFVSTAKYILVVEKDAVFQKLLDEGALIRLGPVIILTGKGYPDVCTRQILCRMCTELQLKALALVDADPHGYEIFLTYKYGSLAQSHLSSTLACSSLVLLGARHHDVMTLAPNEARLPLTDLDKRKLTTLMKRPYLDSSIGLLLKKELNAMLASGIKAEIEALAPTAAALCDAYLPAKLIQGKNDPIKRKSFNVNEAIHSLDLALGRLKRSKMVHGEYSCTSPLKPVKCNARGMFMDMNSSSNFDHNVDNASLMSMNFSHYELMRNLSHTNCNSDGAFSGTTCSTNITSAESSLKDEHLERYFRSAEIWRNYKESAPSVVPFEMPEK</sequence>
<protein>
    <submittedName>
        <fullName evidence="1">Uncharacterized protein</fullName>
    </submittedName>
</protein>
<gene>
    <name evidence="1" type="ORF">K1T71_002438</name>
</gene>
<evidence type="ECO:0000313" key="1">
    <source>
        <dbReference type="EMBL" id="KAJ0181716.1"/>
    </source>
</evidence>
<dbReference type="EMBL" id="CM034390">
    <property type="protein sequence ID" value="KAJ0181716.1"/>
    <property type="molecule type" value="Genomic_DNA"/>
</dbReference>
<organism evidence="1 2">
    <name type="scientific">Dendrolimus kikuchii</name>
    <dbReference type="NCBI Taxonomy" id="765133"/>
    <lineage>
        <taxon>Eukaryota</taxon>
        <taxon>Metazoa</taxon>
        <taxon>Ecdysozoa</taxon>
        <taxon>Arthropoda</taxon>
        <taxon>Hexapoda</taxon>
        <taxon>Insecta</taxon>
        <taxon>Pterygota</taxon>
        <taxon>Neoptera</taxon>
        <taxon>Endopterygota</taxon>
        <taxon>Lepidoptera</taxon>
        <taxon>Glossata</taxon>
        <taxon>Ditrysia</taxon>
        <taxon>Bombycoidea</taxon>
        <taxon>Lasiocampidae</taxon>
        <taxon>Dendrolimus</taxon>
    </lineage>
</organism>
<dbReference type="Proteomes" id="UP000824533">
    <property type="component" value="Linkage Group LG04"/>
</dbReference>
<comment type="caution">
    <text evidence="1">The sequence shown here is derived from an EMBL/GenBank/DDBJ whole genome shotgun (WGS) entry which is preliminary data.</text>
</comment>
<reference evidence="1 2" key="1">
    <citation type="journal article" date="2021" name="Front. Genet.">
        <title>Chromosome-Level Genome Assembly Reveals Significant Gene Expansion in the Toll and IMD Signaling Pathways of Dendrolimus kikuchii.</title>
        <authorList>
            <person name="Zhou J."/>
            <person name="Wu P."/>
            <person name="Xiong Z."/>
            <person name="Liu N."/>
            <person name="Zhao N."/>
            <person name="Ji M."/>
            <person name="Qiu Y."/>
            <person name="Yang B."/>
        </authorList>
    </citation>
    <scope>NUCLEOTIDE SEQUENCE [LARGE SCALE GENOMIC DNA]</scope>
    <source>
        <strain evidence="1">Ann1</strain>
    </source>
</reference>
<evidence type="ECO:0000313" key="2">
    <source>
        <dbReference type="Proteomes" id="UP000824533"/>
    </source>
</evidence>
<proteinExistence type="predicted"/>